<name>A0A7J7L958_9MAGN</name>
<organism evidence="1 2">
    <name type="scientific">Kingdonia uniflora</name>
    <dbReference type="NCBI Taxonomy" id="39325"/>
    <lineage>
        <taxon>Eukaryota</taxon>
        <taxon>Viridiplantae</taxon>
        <taxon>Streptophyta</taxon>
        <taxon>Embryophyta</taxon>
        <taxon>Tracheophyta</taxon>
        <taxon>Spermatophyta</taxon>
        <taxon>Magnoliopsida</taxon>
        <taxon>Ranunculales</taxon>
        <taxon>Circaeasteraceae</taxon>
        <taxon>Kingdonia</taxon>
    </lineage>
</organism>
<evidence type="ECO:0000313" key="1">
    <source>
        <dbReference type="EMBL" id="KAF6139080.1"/>
    </source>
</evidence>
<comment type="caution">
    <text evidence="1">The sequence shown here is derived from an EMBL/GenBank/DDBJ whole genome shotgun (WGS) entry which is preliminary data.</text>
</comment>
<proteinExistence type="predicted"/>
<dbReference type="EMBL" id="JACGCM010002535">
    <property type="protein sequence ID" value="KAF6139080.1"/>
    <property type="molecule type" value="Genomic_DNA"/>
</dbReference>
<evidence type="ECO:0000313" key="2">
    <source>
        <dbReference type="Proteomes" id="UP000541444"/>
    </source>
</evidence>
<protein>
    <submittedName>
        <fullName evidence="1">Uncharacterized protein</fullName>
    </submittedName>
</protein>
<dbReference type="OrthoDB" id="6776856at2759"/>
<dbReference type="AlphaFoldDB" id="A0A7J7L958"/>
<reference evidence="1 2" key="1">
    <citation type="journal article" date="2020" name="IScience">
        <title>Genome Sequencing of the Endangered Kingdonia uniflora (Circaeasteraceae, Ranunculales) Reveals Potential Mechanisms of Evolutionary Specialization.</title>
        <authorList>
            <person name="Sun Y."/>
            <person name="Deng T."/>
            <person name="Zhang A."/>
            <person name="Moore M.J."/>
            <person name="Landis J.B."/>
            <person name="Lin N."/>
            <person name="Zhang H."/>
            <person name="Zhang X."/>
            <person name="Huang J."/>
            <person name="Zhang X."/>
            <person name="Sun H."/>
            <person name="Wang H."/>
        </authorList>
    </citation>
    <scope>NUCLEOTIDE SEQUENCE [LARGE SCALE GENOMIC DNA]</scope>
    <source>
        <strain evidence="1">TB1705</strain>
        <tissue evidence="1">Leaf</tissue>
    </source>
</reference>
<dbReference type="Proteomes" id="UP000541444">
    <property type="component" value="Unassembled WGS sequence"/>
</dbReference>
<accession>A0A7J7L958</accession>
<sequence length="406" mass="47106">MGLMLKRIGFNGDGNQFCCDDFVIDKVSIRIERLKKILIILQEFSMTESVVREIIERAQSMKCFIELSKQFWVDLAVLAVDIESCRSLLDYMPSLYMFIGYTCDDYGDRSCNAKNWKIIQLIDVISNDDVFCEDMDKWTRKMDLAGSCEYVKISAEIVLEPLVEKVQREPYTPPIIMKRRTKVSRPAARYYFSRHYLWLAGIGDDYKVKSWVSGSLPWMMMRWDLNRHIGIKFFMIDLIEDGHVSRLHGYIVTGVKMLGINRRLMEGGWYFCGMRSPQVWFIIGSGVEDGNVWSQLGGEGETGITGDEDMKLGWASRDLAERLGVLAIRWVLFVRYFGLQNIEWHFNDPEGSDYEGMSEAEGKETKEEFEFRVKLQFWHPSKCCGGMLTRAKLLVKREDEAAMRVL</sequence>
<gene>
    <name evidence="1" type="ORF">GIB67_010806</name>
</gene>
<keyword evidence="2" id="KW-1185">Reference proteome</keyword>